<dbReference type="InterPro" id="IPR058572">
    <property type="entry name" value="DUF6079_4th"/>
</dbReference>
<dbReference type="RefSeq" id="WP_135481574.1">
    <property type="nucleotide sequence ID" value="NZ_SIJK02000081.1"/>
</dbReference>
<keyword evidence="7" id="KW-0547">Nucleotide-binding</keyword>
<feature type="domain" description="DUF6079" evidence="4">
    <location>
        <begin position="694"/>
        <end position="828"/>
    </location>
</feature>
<dbReference type="InterPro" id="IPR045725">
    <property type="entry name" value="DUF6079_N"/>
</dbReference>
<dbReference type="InterPro" id="IPR058574">
    <property type="entry name" value="DUF6079_6th"/>
</dbReference>
<keyword evidence="7" id="KW-0067">ATP-binding</keyword>
<sequence>MRYRDLVQFEPIESVIKINTADDKVAAAALVQSYVISDRMADQLVNLVFPQLQIDRPIDNKGVLVVGNYGTGKSHLMSVISALAEHGDLVAQVRHPTVRANLAPLAGRFLVVRTEIGGVERSLRDIVLAELEAFLDRVGTPYHFPPASQLTNHLGPLTEALQVFAERYPDKGILFVLDEMLDYLRSREERALILDLGFLRELGEVAKVTPLRFLGGVQETLFDNPRFAFVAEQLRRVRDRFEQVRIAREDIAYVVAERLLGKSDEQLARITAHLRGFTGLYPLLAERLNEFARLFPIHPAYIDTFERVYVAEKREVLRTLSAAIRTVLDRPVPVEQPGLIAYDHYWQVLRDNPSLRTLPGVADVVEKSNVLEGRITNAYTRKQLQPMAIRIIHALSVHRLTTSDIYAPLGVTAEELRDQLCLWTPMPEADAGFLADTVQVALKEIMRTVSGQYISHNAENGQYYLNLKKTVDFDAKIAERGAFMEERDLNRYFFDALQRLLNLTTSTYVPNVRIWPYELPWEARKVTRPGYLFCTLPSERSTAQPPLDFNLYFLPPFGAPAKLADGEAHEVLFQLQGLGSDFTELVRLYAGAQAMAAESPNYRQEYEDKARSHLHTLLGWLRQHLTSQLKIIHQGVAKTVAEVLAKTRSSASSDLEELLRVLAAHVLAPEFAARYPEYPAFTRLAQPVTEQARSQSAMDAIRALAGRGRTNLGLAVLDGLKLLDAEDRIKPLNSPYARHFLDLLLAKGETQVVNQGEVIEQVAGGLKPILKDVRFGLEPEWVAVVLLALAYDGQITVSLGSDEKLIDAGTIERAATVALESLADFRFYRRPKALPLPVWTMIFEAFGLQPALLRSTIDRDREQAVTLLWEHVQKEVRQVVAWQTNVQGGLTLWNQPLFTDRFTYQIQGGQVINADLPSVTLSQTALLPYLKKTKEFLEVLARYDKPGKLRNMTLSTAETEQALADRLVAQRTRDVLEVIGQLQPLTSYLSEAGAMLPEEYPQPDDAWVKQANAARDALLREMRLLARGEDRVDLVTWRRRLEELRREYMRCYSELHTAHVLGPADDDRRARLLRDPRVDQLKTLRTVDILPGQELDRWSKAVIDLPACRDFHVGMLDDSPTCRCGYRPQRSGGPTAARRLEMLHEQLGSLQSQWHAALRQNLQSETAQQSMSSMTSAERRPIDAYLTTTDPASTPLPEGLVKAINQALRGLQTVAINPDQLLIALQTGGLPCTVEELKQRFERYLRQTMSGHDPRDTRLTIE</sequence>
<reference evidence="7 8" key="1">
    <citation type="submission" date="2021-03" db="EMBL/GenBank/DDBJ databases">
        <authorList>
            <person name="Grouzdev D.S."/>
        </authorList>
    </citation>
    <scope>NUCLEOTIDE SEQUENCE [LARGE SCALE GENOMIC DNA]</scope>
    <source>
        <strain evidence="7 8">M50-1</strain>
    </source>
</reference>
<dbReference type="Pfam" id="PF19557">
    <property type="entry name" value="DUF6079_1st"/>
    <property type="match status" value="1"/>
</dbReference>
<dbReference type="InterPro" id="IPR058571">
    <property type="entry name" value="DUF6079_3rd"/>
</dbReference>
<proteinExistence type="predicted"/>
<dbReference type="Pfam" id="PF26385">
    <property type="entry name" value="DUF6079_4th"/>
    <property type="match status" value="1"/>
</dbReference>
<dbReference type="Pfam" id="PF26387">
    <property type="entry name" value="DUF6079_5th"/>
    <property type="match status" value="1"/>
</dbReference>
<evidence type="ECO:0000259" key="1">
    <source>
        <dbReference type="Pfam" id="PF19557"/>
    </source>
</evidence>
<evidence type="ECO:0000313" key="8">
    <source>
        <dbReference type="Proteomes" id="UP001193081"/>
    </source>
</evidence>
<protein>
    <submittedName>
        <fullName evidence="7">ATP-binding protein</fullName>
    </submittedName>
</protein>
<dbReference type="Proteomes" id="UP001193081">
    <property type="component" value="Unassembled WGS sequence"/>
</dbReference>
<gene>
    <name evidence="7" type="ORF">EYB53_023160</name>
</gene>
<evidence type="ECO:0000313" key="7">
    <source>
        <dbReference type="EMBL" id="MBP1468632.1"/>
    </source>
</evidence>
<feature type="domain" description="DUF6079" evidence="6">
    <location>
        <begin position="1065"/>
        <end position="1151"/>
    </location>
</feature>
<evidence type="ECO:0000259" key="2">
    <source>
        <dbReference type="Pfam" id="PF26383"/>
    </source>
</evidence>
<dbReference type="Pfam" id="PF26384">
    <property type="entry name" value="DUF6079_3rd"/>
    <property type="match status" value="1"/>
</dbReference>
<evidence type="ECO:0000259" key="6">
    <source>
        <dbReference type="Pfam" id="PF26388"/>
    </source>
</evidence>
<feature type="domain" description="DUF6079" evidence="5">
    <location>
        <begin position="835"/>
        <end position="1056"/>
    </location>
</feature>
<dbReference type="Pfam" id="PF26383">
    <property type="entry name" value="DUF6079_2nd"/>
    <property type="match status" value="1"/>
</dbReference>
<feature type="domain" description="DUF6079" evidence="2">
    <location>
        <begin position="264"/>
        <end position="471"/>
    </location>
</feature>
<accession>A0ABS4DGS6</accession>
<evidence type="ECO:0000259" key="3">
    <source>
        <dbReference type="Pfam" id="PF26384"/>
    </source>
</evidence>
<feature type="domain" description="DUF6079" evidence="3">
    <location>
        <begin position="475"/>
        <end position="675"/>
    </location>
</feature>
<evidence type="ECO:0000259" key="5">
    <source>
        <dbReference type="Pfam" id="PF26387"/>
    </source>
</evidence>
<evidence type="ECO:0000259" key="4">
    <source>
        <dbReference type="Pfam" id="PF26385"/>
    </source>
</evidence>
<keyword evidence="8" id="KW-1185">Reference proteome</keyword>
<organism evidence="7 8">
    <name type="scientific">Candidatus Chloroploca mongolica</name>
    <dbReference type="NCBI Taxonomy" id="2528176"/>
    <lineage>
        <taxon>Bacteria</taxon>
        <taxon>Bacillati</taxon>
        <taxon>Chloroflexota</taxon>
        <taxon>Chloroflexia</taxon>
        <taxon>Chloroflexales</taxon>
        <taxon>Chloroflexineae</taxon>
        <taxon>Oscillochloridaceae</taxon>
        <taxon>Candidatus Chloroploca</taxon>
    </lineage>
</organism>
<comment type="caution">
    <text evidence="7">The sequence shown here is derived from an EMBL/GenBank/DDBJ whole genome shotgun (WGS) entry which is preliminary data.</text>
</comment>
<dbReference type="Pfam" id="PF26388">
    <property type="entry name" value="DUF6079_6th"/>
    <property type="match status" value="1"/>
</dbReference>
<dbReference type="InterPro" id="IPR058573">
    <property type="entry name" value="DUF6079_5th"/>
</dbReference>
<name>A0ABS4DGS6_9CHLR</name>
<dbReference type="InterPro" id="IPR058569">
    <property type="entry name" value="DUF6079_2nd"/>
</dbReference>
<feature type="domain" description="DUF6079" evidence="1">
    <location>
        <begin position="21"/>
        <end position="248"/>
    </location>
</feature>
<dbReference type="EMBL" id="SIJK02000081">
    <property type="protein sequence ID" value="MBP1468632.1"/>
    <property type="molecule type" value="Genomic_DNA"/>
</dbReference>
<dbReference type="GO" id="GO:0005524">
    <property type="term" value="F:ATP binding"/>
    <property type="evidence" value="ECO:0007669"/>
    <property type="project" value="UniProtKB-KW"/>
</dbReference>